<geneLocation type="mitochondrion" evidence="2"/>
<organism evidence="2">
    <name type="scientific">Beta vulgaris subsp. vulgaris</name>
    <name type="common">Beet</name>
    <dbReference type="NCBI Taxonomy" id="3555"/>
    <lineage>
        <taxon>Eukaryota</taxon>
        <taxon>Viridiplantae</taxon>
        <taxon>Streptophyta</taxon>
        <taxon>Embryophyta</taxon>
        <taxon>Tracheophyta</taxon>
        <taxon>Spermatophyta</taxon>
        <taxon>Magnoliopsida</taxon>
        <taxon>eudicotyledons</taxon>
        <taxon>Gunneridae</taxon>
        <taxon>Pentapetalae</taxon>
        <taxon>Caryophyllales</taxon>
        <taxon>Chenopodiaceae</taxon>
        <taxon>Betoideae</taxon>
        <taxon>Beta</taxon>
    </lineage>
</organism>
<keyword evidence="1" id="KW-0812">Transmembrane</keyword>
<feature type="transmembrane region" description="Helical" evidence="1">
    <location>
        <begin position="150"/>
        <end position="170"/>
    </location>
</feature>
<dbReference type="PANTHER" id="PTHR33116">
    <property type="entry name" value="REVERSE TRANSCRIPTASE ZINC-BINDING DOMAIN-CONTAINING PROTEIN-RELATED-RELATED"/>
    <property type="match status" value="1"/>
</dbReference>
<reference evidence="2" key="1">
    <citation type="journal article" date="2004" name="Mol. Genet. Genomics">
        <title>The cytoplasmic male-sterile type and normal type mitochondrial genomes of sugar beet share the same complement of genes of known function but differ in the content of expressed ORFs.</title>
        <authorList>
            <person name="Satoh M."/>
            <person name="Kubo T."/>
            <person name="Nishizawa S."/>
            <person name="Estiati A."/>
            <person name="Itchoda N."/>
            <person name="Mikami T."/>
        </authorList>
    </citation>
    <scope>NUCLEOTIDE SEQUENCE</scope>
</reference>
<evidence type="ECO:0000313" key="2">
    <source>
        <dbReference type="EMBL" id="BAD66772.1"/>
    </source>
</evidence>
<dbReference type="EMBL" id="BA000024">
    <property type="protein sequence ID" value="BAD66728.1"/>
    <property type="molecule type" value="Genomic_DNA"/>
</dbReference>
<keyword evidence="1" id="KW-0472">Membrane</keyword>
<accession>Q5U6D8</accession>
<keyword evidence="2" id="KW-0496">Mitochondrion</keyword>
<dbReference type="EMBL" id="BA000024">
    <property type="protein sequence ID" value="BAD66772.1"/>
    <property type="molecule type" value="Genomic_DNA"/>
</dbReference>
<evidence type="ECO:0000256" key="1">
    <source>
        <dbReference type="SAM" id="Phobius"/>
    </source>
</evidence>
<gene>
    <name evidence="2" type="primary">orf178</name>
</gene>
<sequence>MRFDSDFSGKAISCRFYSTERGENVASHLLSKYLGCIENTFERNPHGGLILAGCSYREPYPLVMNNLGQMVMEASFFKDSWEVTGPSVIEAALHFFNSSKMLKQLNPTTLTIITKVPNPSSVSDCNIITDKMTARLRVWASRHLSYAGRLVLVNSVLMSLHVYWASIFLLPKGWTRLW</sequence>
<dbReference type="PANTHER" id="PTHR33116:SF84">
    <property type="entry name" value="RNA-DIRECTED DNA POLYMERASE"/>
    <property type="match status" value="1"/>
</dbReference>
<dbReference type="AlphaFoldDB" id="Q5U6D8"/>
<proteinExistence type="predicted"/>
<keyword evidence="1" id="KW-1133">Transmembrane helix</keyword>
<name>Q5U6D8_BETVV</name>
<protein>
    <submittedName>
        <fullName evidence="2">Orf178 protein</fullName>
    </submittedName>
</protein>